<keyword evidence="4 6" id="KW-0539">Nucleus</keyword>
<dbReference type="OMA" id="NDIYEPM"/>
<keyword evidence="6" id="KW-0804">Transcription</keyword>
<comment type="function">
    <text evidence="6">Component of the Mediator complex, a coactivator involved in the regulated transcription of nearly all RNA polymerase II-dependent genes. Mediator functions as a bridge to convey information from gene-specific regulatory proteins to the basal RNA polymerase II transcription machinery. Mediator is recruited to promoters by direct interactions with regulatory proteins and serves as a scaffold for the assembly of a functional preinitiation complex with RNA polymerase II and the general transcription factors.</text>
</comment>
<dbReference type="GO" id="GO:0006357">
    <property type="term" value="P:regulation of transcription by RNA polymerase II"/>
    <property type="evidence" value="ECO:0007669"/>
    <property type="project" value="InterPro"/>
</dbReference>
<dbReference type="PANTHER" id="PTHR12465:SF0">
    <property type="entry name" value="MEDIATOR OF RNA POLYMERASE II TRANSCRIPTION SUBUNIT 20"/>
    <property type="match status" value="1"/>
</dbReference>
<dbReference type="WBParaSite" id="HCON_00112770-00001">
    <property type="protein sequence ID" value="HCON_00112770-00001"/>
    <property type="gene ID" value="HCON_00112770"/>
</dbReference>
<comment type="subunit">
    <text evidence="6">Component of the Mediator complex.</text>
</comment>
<evidence type="ECO:0000256" key="1">
    <source>
        <dbReference type="ARBA" id="ARBA00004123"/>
    </source>
</evidence>
<dbReference type="OrthoDB" id="1854899at2759"/>
<dbReference type="GO" id="GO:0016592">
    <property type="term" value="C:mediator complex"/>
    <property type="evidence" value="ECO:0007669"/>
    <property type="project" value="InterPro"/>
</dbReference>
<evidence type="ECO:0000256" key="2">
    <source>
        <dbReference type="ARBA" id="ARBA00010743"/>
    </source>
</evidence>
<dbReference type="GO" id="GO:0003713">
    <property type="term" value="F:transcription coactivator activity"/>
    <property type="evidence" value="ECO:0007669"/>
    <property type="project" value="TreeGrafter"/>
</dbReference>
<evidence type="ECO:0000313" key="8">
    <source>
        <dbReference type="WBParaSite" id="HCON_00112770-00001"/>
    </source>
</evidence>
<comment type="similarity">
    <text evidence="2 6">Belongs to the Mediator complex subunit 20 family.</text>
</comment>
<evidence type="ECO:0000256" key="4">
    <source>
        <dbReference type="ARBA" id="ARBA00023242"/>
    </source>
</evidence>
<evidence type="ECO:0000313" key="7">
    <source>
        <dbReference type="Proteomes" id="UP000025227"/>
    </source>
</evidence>
<accession>A0A7I5EAV1</accession>
<name>A0A7I5EAV1_HAECO</name>
<comment type="subcellular location">
    <subcellularLocation>
        <location evidence="1 6">Nucleus</location>
    </subcellularLocation>
</comment>
<dbReference type="PANTHER" id="PTHR12465">
    <property type="entry name" value="UBIQUITIN SPECIFIC PROTEASE HOMOLOG 49"/>
    <property type="match status" value="1"/>
</dbReference>
<dbReference type="Pfam" id="PF08612">
    <property type="entry name" value="Med20"/>
    <property type="match status" value="1"/>
</dbReference>
<evidence type="ECO:0000256" key="3">
    <source>
        <dbReference type="ARBA" id="ARBA00019690"/>
    </source>
</evidence>
<dbReference type="Proteomes" id="UP000025227">
    <property type="component" value="Unplaced"/>
</dbReference>
<keyword evidence="7" id="KW-1185">Reference proteome</keyword>
<evidence type="ECO:0000256" key="5">
    <source>
        <dbReference type="ARBA" id="ARBA00031954"/>
    </source>
</evidence>
<protein>
    <recommendedName>
        <fullName evidence="3 6">Mediator of RNA polymerase II transcription subunit 20</fullName>
    </recommendedName>
    <alternativeName>
        <fullName evidence="5 6">Mediator complex subunit 20</fullName>
    </alternativeName>
</protein>
<sequence length="197" mass="22137">MGVSWVFEHDKTAKEVERLLEGGGAEQIGTYTVDCLPYTPNDKLQSCIQHNYVLHHSNFPQSSFSIAPSDSLRTSPRTVCDLGFDLILTKLSSGLTPDTAGKFELTGVEYRLRDFVVRVGTATQVTTTKGVIVEVEYEPSQVAAQSAHMMTEMMQMFFPLYARNKPDVINKSSSEPYSALDTMYQYLTIFRNMRKKA</sequence>
<organism evidence="7 8">
    <name type="scientific">Haemonchus contortus</name>
    <name type="common">Barber pole worm</name>
    <dbReference type="NCBI Taxonomy" id="6289"/>
    <lineage>
        <taxon>Eukaryota</taxon>
        <taxon>Metazoa</taxon>
        <taxon>Ecdysozoa</taxon>
        <taxon>Nematoda</taxon>
        <taxon>Chromadorea</taxon>
        <taxon>Rhabditida</taxon>
        <taxon>Rhabditina</taxon>
        <taxon>Rhabditomorpha</taxon>
        <taxon>Strongyloidea</taxon>
        <taxon>Trichostrongylidae</taxon>
        <taxon>Haemonchus</taxon>
    </lineage>
</organism>
<keyword evidence="6" id="KW-0010">Activator</keyword>
<proteinExistence type="inferred from homology"/>
<evidence type="ECO:0000256" key="6">
    <source>
        <dbReference type="RuleBase" id="RU364152"/>
    </source>
</evidence>
<dbReference type="InterPro" id="IPR013921">
    <property type="entry name" value="Mediator_Med20"/>
</dbReference>
<dbReference type="AlphaFoldDB" id="A0A7I5EAV1"/>
<reference evidence="8" key="1">
    <citation type="submission" date="2020-12" db="UniProtKB">
        <authorList>
            <consortium name="WormBaseParasite"/>
        </authorList>
    </citation>
    <scope>IDENTIFICATION</scope>
    <source>
        <strain evidence="8">MHco3</strain>
    </source>
</reference>
<gene>
    <name evidence="6" type="primary">MED20</name>
</gene>
<keyword evidence="6" id="KW-0805">Transcription regulation</keyword>